<sequence length="1065" mass="121418">MLTEISSLTPTISSSIVGVNNKNISTDRCGDDNNDEASTTKVVFRKKKTHPNKEDDYGNIYMVICEYKAENKEKDMDLKRGSTIKVLKNEKRGDGFIEGEINGESILIPEEYVAEAVRKKNIIEHSELSYHPSQSNIGSGAYGTVYKATYKNEVVAFKTGINRMYNPSEMPKALEDELSILSMLNNKNIIKLIGECRTIRNMGIVIEYCAGGTLDDIIHQRKVSDELCYINYLKQISDGMSYLHNDSKCKDLLIGNEGYNVLHRDLKPKNILIKEAICNHKGPDLFDGGIVKCLECDDTYVGNVTLKIADFGLSRLKRQFNDDQDKHLSTQGTLPYTAPEVIRGICLKQSDVYSFSVIMWEMVHKKTPGYGLNKDNMFFGIGKNEFILEFEEYCNPLYKELFHLCNDKDDPEHRPSFKEISEYLLKYKDIVIKERKEMNTLQNNKENTISQINSIIEKLRKRVKDEKRDIETALNELRPYIEKLMNAKPELLKRSDVTKDMIGYPEGVRIESSWNSKKTMFNLISRNDYREKSKSHVILTNINNKNLTPSRPSIDNIIDNFDKDTDDVGGDLQRKSAVRNVKISPSNSIKDVFHNGHEKGEVYVYDEDCIEVIKYELIEAIPHGKVSSTSTICSSFEQSISGDSDDIDKLSQTTSNNSKKRSLSEASLRQLKNNNSNSNNINNNKTEKKSRKAFIDKVKKLVSPSKSRPPSKFYDSPLYDMDQKNVNNNKEVNLSDTETMKYKKNYKKKCHSNVNNNKMTSTNNSYVPISGSGHSRNASSSSTASTNVYTNDSLESGIWENENYKDFKSISSRSNDNFTYQPLNDIYSMRQPKAKSRDNLDDDTRKEYKYATNVFRNHAYISVENTQNVEARKNIQENIKYREEHGSLLANQGYRSLIEDTKDNEESKGSVSEIVKKFNEESHSNKPFIPNSLKVSHHHNHLRSSHSPTIKSHSISPKDTLTEPIPQRTTSLEYLSRSSGPSTPPDVPNHRTNGSVSPLITKSKEENIENNNIYDSPTNTLRNQNMNNMLLSNGIINYKVPQIPKKLPTKSKHTRGEEGIRISRV</sequence>
<evidence type="ECO:0000256" key="1">
    <source>
        <dbReference type="ARBA" id="ARBA00001946"/>
    </source>
</evidence>
<feature type="region of interest" description="Disordered" evidence="15">
    <location>
        <begin position="937"/>
        <end position="997"/>
    </location>
</feature>
<dbReference type="Gene3D" id="1.10.510.10">
    <property type="entry name" value="Transferase(Phosphotransferase) domain 1"/>
    <property type="match status" value="1"/>
</dbReference>
<dbReference type="Gene3D" id="2.30.30.40">
    <property type="entry name" value="SH3 Domains"/>
    <property type="match status" value="1"/>
</dbReference>
<evidence type="ECO:0000256" key="5">
    <source>
        <dbReference type="ARBA" id="ARBA00022527"/>
    </source>
</evidence>
<evidence type="ECO:0000256" key="8">
    <source>
        <dbReference type="ARBA" id="ARBA00022777"/>
    </source>
</evidence>
<dbReference type="InterPro" id="IPR036028">
    <property type="entry name" value="SH3-like_dom_sf"/>
</dbReference>
<evidence type="ECO:0000256" key="7">
    <source>
        <dbReference type="ARBA" id="ARBA00022741"/>
    </source>
</evidence>
<dbReference type="SUPFAM" id="SSF56112">
    <property type="entry name" value="Protein kinase-like (PK-like)"/>
    <property type="match status" value="1"/>
</dbReference>
<dbReference type="InterPro" id="IPR000719">
    <property type="entry name" value="Prot_kinase_dom"/>
</dbReference>
<evidence type="ECO:0000256" key="13">
    <source>
        <dbReference type="PROSITE-ProRule" id="PRU10141"/>
    </source>
</evidence>
<dbReference type="SUPFAM" id="SSF50044">
    <property type="entry name" value="SH3-domain"/>
    <property type="match status" value="1"/>
</dbReference>
<name>A0A0N5A637_PARTI</name>
<dbReference type="STRING" id="131310.A0A0N5A637"/>
<comment type="cofactor">
    <cofactor evidence="1">
        <name>Mg(2+)</name>
        <dbReference type="ChEBI" id="CHEBI:18420"/>
    </cofactor>
</comment>
<keyword evidence="18" id="KW-1185">Reference proteome</keyword>
<comment type="catalytic activity">
    <reaction evidence="10">
        <text>L-threonyl-[protein] + ATP = O-phospho-L-threonyl-[protein] + ADP + H(+)</text>
        <dbReference type="Rhea" id="RHEA:46608"/>
        <dbReference type="Rhea" id="RHEA-COMP:11060"/>
        <dbReference type="Rhea" id="RHEA-COMP:11605"/>
        <dbReference type="ChEBI" id="CHEBI:15378"/>
        <dbReference type="ChEBI" id="CHEBI:30013"/>
        <dbReference type="ChEBI" id="CHEBI:30616"/>
        <dbReference type="ChEBI" id="CHEBI:61977"/>
        <dbReference type="ChEBI" id="CHEBI:456216"/>
        <dbReference type="EC" id="2.7.11.25"/>
    </reaction>
</comment>
<feature type="compositionally biased region" description="Polar residues" evidence="15">
    <location>
        <begin position="967"/>
        <end position="981"/>
    </location>
</feature>
<comment type="similarity">
    <text evidence="2">Belongs to the protein kinase superfamily. STE Ser/Thr protein kinase family. MAP kinase kinase kinase subfamily.</text>
</comment>
<evidence type="ECO:0000256" key="4">
    <source>
        <dbReference type="ARBA" id="ARBA00022443"/>
    </source>
</evidence>
<keyword evidence="9 13" id="KW-0067">ATP-binding</keyword>
<feature type="region of interest" description="Disordered" evidence="15">
    <location>
        <begin position="1046"/>
        <end position="1065"/>
    </location>
</feature>
<dbReference type="InterPro" id="IPR017441">
    <property type="entry name" value="Protein_kinase_ATP_BS"/>
</dbReference>
<evidence type="ECO:0000256" key="9">
    <source>
        <dbReference type="ARBA" id="ARBA00022840"/>
    </source>
</evidence>
<keyword evidence="14" id="KW-0175">Coiled coil</keyword>
<dbReference type="PROSITE" id="PS00108">
    <property type="entry name" value="PROTEIN_KINASE_ST"/>
    <property type="match status" value="1"/>
</dbReference>
<feature type="coiled-coil region" evidence="14">
    <location>
        <begin position="431"/>
        <end position="476"/>
    </location>
</feature>
<feature type="region of interest" description="Disordered" evidence="15">
    <location>
        <begin position="768"/>
        <end position="787"/>
    </location>
</feature>
<keyword evidence="7 13" id="KW-0547">Nucleotide-binding</keyword>
<feature type="compositionally biased region" description="Low complexity" evidence="15">
    <location>
        <begin position="673"/>
        <end position="684"/>
    </location>
</feature>
<evidence type="ECO:0000313" key="19">
    <source>
        <dbReference type="WBParaSite" id="PTRK_0001737400.1"/>
    </source>
</evidence>
<dbReference type="SMART" id="SM00220">
    <property type="entry name" value="S_TKc"/>
    <property type="match status" value="1"/>
</dbReference>
<feature type="binding site" evidence="13">
    <location>
        <position position="158"/>
    </location>
    <ligand>
        <name>ATP</name>
        <dbReference type="ChEBI" id="CHEBI:30616"/>
    </ligand>
</feature>
<dbReference type="GO" id="GO:0004709">
    <property type="term" value="F:MAP kinase kinase kinase activity"/>
    <property type="evidence" value="ECO:0007669"/>
    <property type="project" value="UniProtKB-EC"/>
</dbReference>
<feature type="domain" description="SH3" evidence="16">
    <location>
        <begin position="56"/>
        <end position="118"/>
    </location>
</feature>
<reference evidence="19" key="1">
    <citation type="submission" date="2017-02" db="UniProtKB">
        <authorList>
            <consortium name="WormBaseParasite"/>
        </authorList>
    </citation>
    <scope>IDENTIFICATION</scope>
</reference>
<feature type="compositionally biased region" description="Polar residues" evidence="15">
    <location>
        <begin position="948"/>
        <end position="959"/>
    </location>
</feature>
<dbReference type="EC" id="2.7.11.25" evidence="3"/>
<dbReference type="InterPro" id="IPR008271">
    <property type="entry name" value="Ser/Thr_kinase_AS"/>
</dbReference>
<evidence type="ECO:0000256" key="6">
    <source>
        <dbReference type="ARBA" id="ARBA00022679"/>
    </source>
</evidence>
<dbReference type="Pfam" id="PF07714">
    <property type="entry name" value="PK_Tyr_Ser-Thr"/>
    <property type="match status" value="1"/>
</dbReference>
<dbReference type="PROSITE" id="PS00107">
    <property type="entry name" value="PROTEIN_KINASE_ATP"/>
    <property type="match status" value="1"/>
</dbReference>
<evidence type="ECO:0000259" key="17">
    <source>
        <dbReference type="PROSITE" id="PS50011"/>
    </source>
</evidence>
<feature type="region of interest" description="Disordered" evidence="15">
    <location>
        <begin position="670"/>
        <end position="724"/>
    </location>
</feature>
<protein>
    <recommendedName>
        <fullName evidence="3">mitogen-activated protein kinase kinase kinase</fullName>
        <ecNumber evidence="3">2.7.11.25</ecNumber>
    </recommendedName>
</protein>
<keyword evidence="5" id="KW-0723">Serine/threonine-protein kinase</keyword>
<feature type="domain" description="Protein kinase" evidence="17">
    <location>
        <begin position="131"/>
        <end position="424"/>
    </location>
</feature>
<keyword evidence="4 12" id="KW-0728">SH3 domain</keyword>
<evidence type="ECO:0000256" key="3">
    <source>
        <dbReference type="ARBA" id="ARBA00012406"/>
    </source>
</evidence>
<accession>A0A0N5A637</accession>
<evidence type="ECO:0000256" key="10">
    <source>
        <dbReference type="ARBA" id="ARBA00047559"/>
    </source>
</evidence>
<dbReference type="InterPro" id="IPR001245">
    <property type="entry name" value="Ser-Thr/Tyr_kinase_cat_dom"/>
</dbReference>
<dbReference type="InterPro" id="IPR011009">
    <property type="entry name" value="Kinase-like_dom_sf"/>
</dbReference>
<keyword evidence="8" id="KW-0418">Kinase</keyword>
<dbReference type="GO" id="GO:0005524">
    <property type="term" value="F:ATP binding"/>
    <property type="evidence" value="ECO:0007669"/>
    <property type="project" value="UniProtKB-UniRule"/>
</dbReference>
<evidence type="ECO:0000256" key="11">
    <source>
        <dbReference type="ARBA" id="ARBA00048329"/>
    </source>
</evidence>
<dbReference type="PANTHER" id="PTHR44329">
    <property type="entry name" value="SERINE/THREONINE-PROTEIN KINASE TNNI3K-RELATED"/>
    <property type="match status" value="1"/>
</dbReference>
<dbReference type="PANTHER" id="PTHR44329:SF288">
    <property type="entry name" value="MITOGEN-ACTIVATED PROTEIN KINASE KINASE KINASE 20"/>
    <property type="match status" value="1"/>
</dbReference>
<keyword evidence="6" id="KW-0808">Transferase</keyword>
<comment type="catalytic activity">
    <reaction evidence="11">
        <text>L-seryl-[protein] + ATP = O-phospho-L-seryl-[protein] + ADP + H(+)</text>
        <dbReference type="Rhea" id="RHEA:17989"/>
        <dbReference type="Rhea" id="RHEA-COMP:9863"/>
        <dbReference type="Rhea" id="RHEA-COMP:11604"/>
        <dbReference type="ChEBI" id="CHEBI:15378"/>
        <dbReference type="ChEBI" id="CHEBI:29999"/>
        <dbReference type="ChEBI" id="CHEBI:30616"/>
        <dbReference type="ChEBI" id="CHEBI:83421"/>
        <dbReference type="ChEBI" id="CHEBI:456216"/>
        <dbReference type="EC" id="2.7.11.25"/>
    </reaction>
</comment>
<evidence type="ECO:0000256" key="2">
    <source>
        <dbReference type="ARBA" id="ARBA00006529"/>
    </source>
</evidence>
<organism evidence="18 19">
    <name type="scientific">Parastrongyloides trichosuri</name>
    <name type="common">Possum-specific nematode worm</name>
    <dbReference type="NCBI Taxonomy" id="131310"/>
    <lineage>
        <taxon>Eukaryota</taxon>
        <taxon>Metazoa</taxon>
        <taxon>Ecdysozoa</taxon>
        <taxon>Nematoda</taxon>
        <taxon>Chromadorea</taxon>
        <taxon>Rhabditida</taxon>
        <taxon>Tylenchina</taxon>
        <taxon>Panagrolaimomorpha</taxon>
        <taxon>Strongyloidoidea</taxon>
        <taxon>Strongyloididae</taxon>
        <taxon>Parastrongyloides</taxon>
    </lineage>
</organism>
<dbReference type="Proteomes" id="UP000038045">
    <property type="component" value="Unplaced"/>
</dbReference>
<evidence type="ECO:0000256" key="14">
    <source>
        <dbReference type="SAM" id="Coils"/>
    </source>
</evidence>
<dbReference type="InterPro" id="IPR051681">
    <property type="entry name" value="Ser/Thr_Kinases-Pseudokinases"/>
</dbReference>
<feature type="region of interest" description="Disordered" evidence="15">
    <location>
        <begin position="644"/>
        <end position="663"/>
    </location>
</feature>
<dbReference type="PROSITE" id="PS50011">
    <property type="entry name" value="PROTEIN_KINASE_DOM"/>
    <property type="match status" value="1"/>
</dbReference>
<evidence type="ECO:0000256" key="15">
    <source>
        <dbReference type="SAM" id="MobiDB-lite"/>
    </source>
</evidence>
<evidence type="ECO:0000259" key="16">
    <source>
        <dbReference type="PROSITE" id="PS50002"/>
    </source>
</evidence>
<feature type="compositionally biased region" description="Basic and acidic residues" evidence="15">
    <location>
        <begin position="1054"/>
        <end position="1065"/>
    </location>
</feature>
<proteinExistence type="inferred from homology"/>
<dbReference type="AlphaFoldDB" id="A0A0N5A637"/>
<dbReference type="Pfam" id="PF07653">
    <property type="entry name" value="SH3_2"/>
    <property type="match status" value="1"/>
</dbReference>
<evidence type="ECO:0000313" key="18">
    <source>
        <dbReference type="Proteomes" id="UP000038045"/>
    </source>
</evidence>
<dbReference type="InterPro" id="IPR001452">
    <property type="entry name" value="SH3_domain"/>
</dbReference>
<dbReference type="PROSITE" id="PS50002">
    <property type="entry name" value="SH3"/>
    <property type="match status" value="1"/>
</dbReference>
<dbReference type="WBParaSite" id="PTRK_0001737400.1">
    <property type="protein sequence ID" value="PTRK_0001737400.1"/>
    <property type="gene ID" value="PTRK_0001737400"/>
</dbReference>
<evidence type="ECO:0000256" key="12">
    <source>
        <dbReference type="PROSITE-ProRule" id="PRU00192"/>
    </source>
</evidence>